<dbReference type="Pfam" id="PF10722">
    <property type="entry name" value="YbjN"/>
    <property type="match status" value="1"/>
</dbReference>
<dbReference type="OrthoDB" id="6398515at2"/>
<dbReference type="KEGG" id="emp:EZMO1_0192"/>
<dbReference type="Proteomes" id="UP000071065">
    <property type="component" value="Chromosome"/>
</dbReference>
<evidence type="ECO:0000313" key="1">
    <source>
        <dbReference type="EMBL" id="AMO54458.1"/>
    </source>
</evidence>
<dbReference type="InterPro" id="IPR019660">
    <property type="entry name" value="Put_sensory_transdc_reg_YbjN"/>
</dbReference>
<reference evidence="1 2" key="1">
    <citation type="journal article" date="2016" name="Front. Microbiol.">
        <title>Genomic Insight into the Host-Endosymbiont Relationship of Endozoicomonas montiporae CL-33(T) with its Coral Host.</title>
        <authorList>
            <person name="Ding J.-Y."/>
            <person name="Shiu J.-H."/>
            <person name="Chen W.-M."/>
            <person name="Chiang Y.-R."/>
            <person name="Tang S.-L."/>
        </authorList>
    </citation>
    <scope>NUCLEOTIDE SEQUENCE [LARGE SCALE GENOMIC DNA]</scope>
    <source>
        <strain evidence="1 2">CL-33</strain>
    </source>
</reference>
<accession>A0A142B6T2</accession>
<gene>
    <name evidence="1" type="ORF">EZMO1_0192</name>
</gene>
<name>A0A142B6T2_9GAMM</name>
<dbReference type="STRING" id="570277.EZMO1_0192"/>
<dbReference type="RefSeq" id="WP_051790609.1">
    <property type="nucleotide sequence ID" value="NZ_CP013251.1"/>
</dbReference>
<organism evidence="1 2">
    <name type="scientific">Endozoicomonas montiporae CL-33</name>
    <dbReference type="NCBI Taxonomy" id="570277"/>
    <lineage>
        <taxon>Bacteria</taxon>
        <taxon>Pseudomonadati</taxon>
        <taxon>Pseudomonadota</taxon>
        <taxon>Gammaproteobacteria</taxon>
        <taxon>Oceanospirillales</taxon>
        <taxon>Endozoicomonadaceae</taxon>
        <taxon>Endozoicomonas</taxon>
    </lineage>
</organism>
<protein>
    <recommendedName>
        <fullName evidence="3">Sensory transduction regulator</fullName>
    </recommendedName>
</protein>
<dbReference type="PATRIC" id="fig|570277.3.peg.199"/>
<sequence>MHELLIPDVAQIEAWLRQAGYEFWMCDKCDGLHISALQQLDGILDSRLFIEPYGILFSTEMDLKLSSVMKLNAELGRFNASLPTMKLFMEIMDNGGALLVSSDALITTKGVTYDQFYDFLDMTVEAKKWLLNECHELQVIFQGETGPTAHQSEVTPSLH</sequence>
<dbReference type="AlphaFoldDB" id="A0A142B6T2"/>
<evidence type="ECO:0000313" key="2">
    <source>
        <dbReference type="Proteomes" id="UP000071065"/>
    </source>
</evidence>
<dbReference type="EMBL" id="CP013251">
    <property type="protein sequence ID" value="AMO54458.1"/>
    <property type="molecule type" value="Genomic_DNA"/>
</dbReference>
<evidence type="ECO:0008006" key="3">
    <source>
        <dbReference type="Google" id="ProtNLM"/>
    </source>
</evidence>
<proteinExistence type="predicted"/>